<accession>A0ABM7MKG4</accession>
<evidence type="ECO:0000313" key="2">
    <source>
        <dbReference type="EMBL" id="BCO26689.1"/>
    </source>
</evidence>
<evidence type="ECO:0008006" key="4">
    <source>
        <dbReference type="Google" id="ProtNLM"/>
    </source>
</evidence>
<reference evidence="2 3" key="1">
    <citation type="journal article" date="2021" name="Microbiol. Spectr.">
        <title>A Single Bacterium Capable of Oxidation and Reduction of Iron at Circumneutral pH.</title>
        <authorList>
            <person name="Kato S."/>
            <person name="Ohkuma M."/>
        </authorList>
    </citation>
    <scope>NUCLEOTIDE SEQUENCE [LARGE SCALE GENOMIC DNA]</scope>
    <source>
        <strain evidence="2 3">MIZ03</strain>
    </source>
</reference>
<keyword evidence="1" id="KW-0732">Signal</keyword>
<feature type="signal peptide" evidence="1">
    <location>
        <begin position="1"/>
        <end position="19"/>
    </location>
</feature>
<feature type="chain" id="PRO_5045587837" description="DUF2782 domain-containing protein" evidence="1">
    <location>
        <begin position="20"/>
        <end position="96"/>
    </location>
</feature>
<dbReference type="RefSeq" id="WP_223910542.1">
    <property type="nucleotide sequence ID" value="NZ_AP024238.1"/>
</dbReference>
<protein>
    <recommendedName>
        <fullName evidence="4">DUF2782 domain-containing protein</fullName>
    </recommendedName>
</protein>
<proteinExistence type="predicted"/>
<evidence type="ECO:0000256" key="1">
    <source>
        <dbReference type="SAM" id="SignalP"/>
    </source>
</evidence>
<dbReference type="Gene3D" id="2.20.130.30">
    <property type="entry name" value="Protein of unknown function DUF2782"/>
    <property type="match status" value="1"/>
</dbReference>
<keyword evidence="3" id="KW-1185">Reference proteome</keyword>
<sequence length="96" mass="10302">MRFNTLLFPLLLAVNTAWSQNPIPASAASSAAQPATHPTGVVSRTEHIQVEDSGARIDEERVGGQTQTITVQPKGGLPSYQVAPQTGERTWKVMGF</sequence>
<dbReference type="Proteomes" id="UP000824366">
    <property type="component" value="Chromosome"/>
</dbReference>
<gene>
    <name evidence="2" type="ORF">MIZ03_1572</name>
</gene>
<evidence type="ECO:0000313" key="3">
    <source>
        <dbReference type="Proteomes" id="UP000824366"/>
    </source>
</evidence>
<name>A0ABM7MKG4_9BURK</name>
<organism evidence="2 3">
    <name type="scientific">Rhodoferax lithotrophicus</name>
    <dbReference type="NCBI Taxonomy" id="2798804"/>
    <lineage>
        <taxon>Bacteria</taxon>
        <taxon>Pseudomonadati</taxon>
        <taxon>Pseudomonadota</taxon>
        <taxon>Betaproteobacteria</taxon>
        <taxon>Burkholderiales</taxon>
        <taxon>Comamonadaceae</taxon>
        <taxon>Rhodoferax</taxon>
    </lineage>
</organism>
<dbReference type="EMBL" id="AP024238">
    <property type="protein sequence ID" value="BCO26689.1"/>
    <property type="molecule type" value="Genomic_DNA"/>
</dbReference>